<reference evidence="11 12" key="1">
    <citation type="journal article" date="2018" name="Sci. Rep.">
        <title>Characterisation of pathogen-specific regions and novel effector candidates in Fusarium oxysporum f. sp. cepae.</title>
        <authorList>
            <person name="Armitage A.D."/>
            <person name="Taylor A."/>
            <person name="Sobczyk M.K."/>
            <person name="Baxter L."/>
            <person name="Greenfield B.P."/>
            <person name="Bates H.J."/>
            <person name="Wilson F."/>
            <person name="Jackson A.C."/>
            <person name="Ott S."/>
            <person name="Harrison R.J."/>
            <person name="Clarkson J.P."/>
        </authorList>
    </citation>
    <scope>NUCLEOTIDE SEQUENCE [LARGE SCALE GENOMIC DNA]</scope>
    <source>
        <strain evidence="11 12">Fp_A8</strain>
    </source>
</reference>
<evidence type="ECO:0000256" key="2">
    <source>
        <dbReference type="ARBA" id="ARBA00006375"/>
    </source>
</evidence>
<evidence type="ECO:0000256" key="10">
    <source>
        <dbReference type="SAM" id="MobiDB-lite"/>
    </source>
</evidence>
<dbReference type="PROSITE" id="PS50920">
    <property type="entry name" value="SOLCAR"/>
    <property type="match status" value="3"/>
</dbReference>
<evidence type="ECO:0000256" key="9">
    <source>
        <dbReference type="PROSITE-ProRule" id="PRU00282"/>
    </source>
</evidence>
<keyword evidence="3" id="KW-0813">Transport</keyword>
<dbReference type="EMBL" id="MRDB01000023">
    <property type="protein sequence ID" value="RKL38454.1"/>
    <property type="molecule type" value="Genomic_DNA"/>
</dbReference>
<evidence type="ECO:0000256" key="7">
    <source>
        <dbReference type="ARBA" id="ARBA00022989"/>
    </source>
</evidence>
<dbReference type="Gene3D" id="1.50.40.10">
    <property type="entry name" value="Mitochondrial carrier domain"/>
    <property type="match status" value="1"/>
</dbReference>
<evidence type="ECO:0000256" key="4">
    <source>
        <dbReference type="ARBA" id="ARBA00022692"/>
    </source>
</evidence>
<evidence type="ECO:0000313" key="11">
    <source>
        <dbReference type="EMBL" id="RKL38454.1"/>
    </source>
</evidence>
<sequence>MNFLKKATAQVKDLDKAMTQFKELQAGVKKVTGSASLNSSSSAASQTPSYTPTSTTTSTMAATRPKSDTKLPLIARKNIRDHWDPVKPEIEGKISAILGTPWVIDFDVGLIWEHAQEASSSYATENTGKMLAQYANSTIRWIEEYAQKFGADGVAELNKVASTRTVVLEPADGIVEDRVGTDIVDGFLRIIFEKKCLASNIDLSLQRLSQAVNQAGSSGAGLSFDARVSLAVYEKRIPEVKARLEKIVGVSAITLEPNFEATYNKLAAYESSGKRFRDDWQKQLGMTVLDYFDNLAKGLERAGFSEDDMLQEGFQEAVSTNKVTFVVVNALELKGKLYNESIVKDGVLYLQVTPEEWWIKVRLQSAITPARLSMTGMTARVITNEGYIGLYAGLSAAILRQFPYSTIRFGVYEDLKLRLSHDTRTSHSPMVLISLSALSGFVGGTAGNPADIVNVRMQSDMTRSLAEQRNYKHVFDGITHITRTEGLSSLYRGVGANALRAFLMNSSQLASYDMAKASCIRTFGMNDDIITHLVASSLACIVATTVCSPVDVVKTRIMGLTNGEHVWQIIKRSILSESPSWVLKGWVPSFLRLGPQTILTLLILEQHKKLYAKMGV</sequence>
<evidence type="ECO:0008006" key="13">
    <source>
        <dbReference type="Google" id="ProtNLM"/>
    </source>
</evidence>
<keyword evidence="6" id="KW-0496">Mitochondrion</keyword>
<dbReference type="Proteomes" id="UP000283569">
    <property type="component" value="Unassembled WGS sequence"/>
</dbReference>
<comment type="caution">
    <text evidence="11">The sequence shown here is derived from an EMBL/GenBank/DDBJ whole genome shotgun (WGS) entry which is preliminary data.</text>
</comment>
<evidence type="ECO:0000256" key="1">
    <source>
        <dbReference type="ARBA" id="ARBA00004141"/>
    </source>
</evidence>
<evidence type="ECO:0000256" key="3">
    <source>
        <dbReference type="ARBA" id="ARBA00022448"/>
    </source>
</evidence>
<gene>
    <name evidence="11" type="ORF">BFJ72_g7265</name>
</gene>
<evidence type="ECO:0000256" key="6">
    <source>
        <dbReference type="ARBA" id="ARBA00022792"/>
    </source>
</evidence>
<dbReference type="InterPro" id="IPR018108">
    <property type="entry name" value="MCP_transmembrane"/>
</dbReference>
<evidence type="ECO:0000256" key="5">
    <source>
        <dbReference type="ARBA" id="ARBA00022737"/>
    </source>
</evidence>
<dbReference type="SUPFAM" id="SSF103506">
    <property type="entry name" value="Mitochondrial carrier"/>
    <property type="match status" value="1"/>
</dbReference>
<organism evidence="11 12">
    <name type="scientific">Gibberella intermedia</name>
    <name type="common">Bulb rot disease fungus</name>
    <name type="synonym">Fusarium proliferatum</name>
    <dbReference type="NCBI Taxonomy" id="948311"/>
    <lineage>
        <taxon>Eukaryota</taxon>
        <taxon>Fungi</taxon>
        <taxon>Dikarya</taxon>
        <taxon>Ascomycota</taxon>
        <taxon>Pezizomycotina</taxon>
        <taxon>Sordariomycetes</taxon>
        <taxon>Hypocreomycetidae</taxon>
        <taxon>Hypocreales</taxon>
        <taxon>Nectriaceae</taxon>
        <taxon>Fusarium</taxon>
        <taxon>Fusarium fujikuroi species complex</taxon>
    </lineage>
</organism>
<dbReference type="InterPro" id="IPR050391">
    <property type="entry name" value="Mito_Metabolite_Transporter"/>
</dbReference>
<dbReference type="GO" id="GO:0016020">
    <property type="term" value="C:membrane"/>
    <property type="evidence" value="ECO:0007669"/>
    <property type="project" value="UniProtKB-SubCell"/>
</dbReference>
<keyword evidence="4 9" id="KW-0812">Transmembrane</keyword>
<evidence type="ECO:0000256" key="8">
    <source>
        <dbReference type="ARBA" id="ARBA00023136"/>
    </source>
</evidence>
<dbReference type="PANTHER" id="PTHR45618">
    <property type="entry name" value="MITOCHONDRIAL DICARBOXYLATE CARRIER-RELATED"/>
    <property type="match status" value="1"/>
</dbReference>
<feature type="repeat" description="Solcar" evidence="9">
    <location>
        <begin position="427"/>
        <end position="518"/>
    </location>
</feature>
<keyword evidence="8 9" id="KW-0472">Membrane</keyword>
<feature type="compositionally biased region" description="Low complexity" evidence="10">
    <location>
        <begin position="35"/>
        <end position="63"/>
    </location>
</feature>
<dbReference type="Pfam" id="PF00153">
    <property type="entry name" value="Mito_carr"/>
    <property type="match status" value="3"/>
</dbReference>
<comment type="subcellular location">
    <subcellularLocation>
        <location evidence="1">Membrane</location>
        <topology evidence="1">Multi-pass membrane protein</topology>
    </subcellularLocation>
</comment>
<feature type="repeat" description="Solcar" evidence="9">
    <location>
        <begin position="527"/>
        <end position="610"/>
    </location>
</feature>
<feature type="region of interest" description="Disordered" evidence="10">
    <location>
        <begin position="35"/>
        <end position="67"/>
    </location>
</feature>
<keyword evidence="7" id="KW-1133">Transmembrane helix</keyword>
<proteinExistence type="inferred from homology"/>
<evidence type="ECO:0000313" key="12">
    <source>
        <dbReference type="Proteomes" id="UP000283569"/>
    </source>
</evidence>
<dbReference type="InterPro" id="IPR023395">
    <property type="entry name" value="MCP_dom_sf"/>
</dbReference>
<protein>
    <recommendedName>
        <fullName evidence="13">Mitochondrial dicarboxylate transporter</fullName>
    </recommendedName>
</protein>
<keyword evidence="6" id="KW-0999">Mitochondrion inner membrane</keyword>
<name>A0A420TAA4_GIBIN</name>
<accession>A0A420TAA4</accession>
<keyword evidence="5" id="KW-0677">Repeat</keyword>
<feature type="repeat" description="Solcar" evidence="9">
    <location>
        <begin position="333"/>
        <end position="418"/>
    </location>
</feature>
<comment type="similarity">
    <text evidence="2">Belongs to the mitochondrial carrier (TC 2.A.29) family.</text>
</comment>
<dbReference type="AlphaFoldDB" id="A0A420TAA4"/>